<feature type="compositionally biased region" description="Low complexity" evidence="1">
    <location>
        <begin position="976"/>
        <end position="993"/>
    </location>
</feature>
<protein>
    <recommendedName>
        <fullName evidence="4">Gastric mucin-like protein</fullName>
    </recommendedName>
</protein>
<proteinExistence type="predicted"/>
<reference evidence="2" key="1">
    <citation type="journal article" date="2020" name="Phytopathology">
        <title>Genome sequence of the chestnut blight fungus Cryphonectria parasitica EP155: A fundamental resource for an archetypical invasive plant pathogen.</title>
        <authorList>
            <person name="Crouch J.A."/>
            <person name="Dawe A."/>
            <person name="Aerts A."/>
            <person name="Barry K."/>
            <person name="Churchill A.C.L."/>
            <person name="Grimwood J."/>
            <person name="Hillman B."/>
            <person name="Milgroom M.G."/>
            <person name="Pangilinan J."/>
            <person name="Smith M."/>
            <person name="Salamov A."/>
            <person name="Schmutz J."/>
            <person name="Yadav J."/>
            <person name="Grigoriev I.V."/>
            <person name="Nuss D."/>
        </authorList>
    </citation>
    <scope>NUCLEOTIDE SEQUENCE</scope>
    <source>
        <strain evidence="2">EP155</strain>
    </source>
</reference>
<keyword evidence="3" id="KW-1185">Reference proteome</keyword>
<evidence type="ECO:0000313" key="3">
    <source>
        <dbReference type="Proteomes" id="UP000803844"/>
    </source>
</evidence>
<evidence type="ECO:0000313" key="2">
    <source>
        <dbReference type="EMBL" id="KAF3766320.1"/>
    </source>
</evidence>
<feature type="compositionally biased region" description="Pro residues" evidence="1">
    <location>
        <begin position="565"/>
        <end position="574"/>
    </location>
</feature>
<dbReference type="EMBL" id="MU032347">
    <property type="protein sequence ID" value="KAF3766320.1"/>
    <property type="molecule type" value="Genomic_DNA"/>
</dbReference>
<evidence type="ECO:0008006" key="4">
    <source>
        <dbReference type="Google" id="ProtNLM"/>
    </source>
</evidence>
<feature type="region of interest" description="Disordered" evidence="1">
    <location>
        <begin position="969"/>
        <end position="1058"/>
    </location>
</feature>
<dbReference type="GeneID" id="63832315"/>
<name>A0A9P4Y552_CRYP1</name>
<feature type="compositionally biased region" description="Basic and acidic residues" evidence="1">
    <location>
        <begin position="247"/>
        <end position="258"/>
    </location>
</feature>
<accession>A0A9P4Y552</accession>
<organism evidence="2 3">
    <name type="scientific">Cryphonectria parasitica (strain ATCC 38755 / EP155)</name>
    <dbReference type="NCBI Taxonomy" id="660469"/>
    <lineage>
        <taxon>Eukaryota</taxon>
        <taxon>Fungi</taxon>
        <taxon>Dikarya</taxon>
        <taxon>Ascomycota</taxon>
        <taxon>Pezizomycotina</taxon>
        <taxon>Sordariomycetes</taxon>
        <taxon>Sordariomycetidae</taxon>
        <taxon>Diaporthales</taxon>
        <taxon>Cryphonectriaceae</taxon>
        <taxon>Cryphonectria-Endothia species complex</taxon>
        <taxon>Cryphonectria</taxon>
    </lineage>
</organism>
<gene>
    <name evidence="2" type="ORF">M406DRAFT_106196</name>
</gene>
<feature type="region of interest" description="Disordered" evidence="1">
    <location>
        <begin position="529"/>
        <end position="590"/>
    </location>
</feature>
<feature type="compositionally biased region" description="Pro residues" evidence="1">
    <location>
        <begin position="994"/>
        <end position="1004"/>
    </location>
</feature>
<dbReference type="OrthoDB" id="5401106at2759"/>
<dbReference type="RefSeq" id="XP_040777281.1">
    <property type="nucleotide sequence ID" value="XM_040915186.1"/>
</dbReference>
<sequence length="1107" mass="120790">MMMEAVGQQCHGSLVAFEGPADIVSTQLGLLPTCSQVLILPSVQHYMTGDSNTKTRFSARSYVKDVHEAALVRRDVALQFLNELGRDNKTRLVFLHGGTASAVAQCISVINERQTFGDIHRAESIFRDVVRDGTKGLDLEEKHVNQEALDLLDSERDREAMLREEDDDDEDPITRAMRAADVLYQETESLQPIDCYIRTRPRSLSLPMLAFSDDPGEDSPFFVFGAPPDEEDSILYDMDEEELASQPKEEATRQHETQQQHTTSRDQQGTPPRLRVSVPNRLVGSAVESGTNERSPESRSAPRPLSLATDNYMSPPATPDGVVYGEARLVQMQASKSHRSTRKTRSLDDLALDHALHRRAAITMGISPPKNSASPLDSPEAKSRHWSIVEDPYSSNNLLHLPDVQFVKAHTTTIRKSPTFTESLPRPAREIYNNHQGSDAAARSDEQQDESYGVLQPVLPLHEDLVIHFTGEGSDYVLDSIIHLFRDDASYPRTVTSPYSFGTMDEDSYPSTPRTVDLFDLEDNQIGLSPVAEVPSSDEASDYGPSAARGNHDVRAASNAVLQPLKPPPPPPPLDTQQQPSTPAQTPISPVARQTNTNFHDLSFNSHPNAVAMQNALRVVLDVYFPSRRDGEQHRFSCPSLFDAERLWKPIFEESETTGNKKPRARTADLILAIGCQRGVRRELFSALTGQVEKLGSRSNGMSRSGRLDIRYLIANAMHSITTQHLIDPAHHKILDHPYLLACLLVPQLETYLASNTMTRFLLLEYPAEHLATVLALQELIGSDMLKVAGIIDAEASSPSSEEIPSSFSSSPSPSLFPLRAAHISSRSASSSNASSEDSTPTIEKTLNALLLPGSPFIPDFRVGAAAVSSSSQPMSPFPVPRNRQSFSRADYLLPSTATEAEIASFISAILKALVEIDSFYMPDMSRSASASAAAAAAAAYGTRPAAVGMVGRGARPLPSVVSRFTAAPVSPPLSPSSDVVVGRRSPSALLSSPPAPPVPPIPPFLAKRDSSPSRGSIRSARSRLGVLGLGHIATPGPRSLTNGGDEGHGMAGGPPSLYAVSMATETEEREGEFYDDEERRLMPMYMRTSELRKGNSRKAMKWLGLT</sequence>
<evidence type="ECO:0000256" key="1">
    <source>
        <dbReference type="SAM" id="MobiDB-lite"/>
    </source>
</evidence>
<feature type="compositionally biased region" description="Low complexity" evidence="1">
    <location>
        <begin position="575"/>
        <end position="590"/>
    </location>
</feature>
<dbReference type="AlphaFoldDB" id="A0A9P4Y552"/>
<feature type="region of interest" description="Disordered" evidence="1">
    <location>
        <begin position="241"/>
        <end position="320"/>
    </location>
</feature>
<dbReference type="Proteomes" id="UP000803844">
    <property type="component" value="Unassembled WGS sequence"/>
</dbReference>
<comment type="caution">
    <text evidence="2">The sequence shown here is derived from an EMBL/GenBank/DDBJ whole genome shotgun (WGS) entry which is preliminary data.</text>
</comment>